<dbReference type="InterPro" id="IPR029063">
    <property type="entry name" value="SAM-dependent_MTases_sf"/>
</dbReference>
<keyword evidence="1 5" id="KW-0489">Methyltransferase</keyword>
<keyword evidence="9" id="KW-1185">Reference proteome</keyword>
<feature type="domain" description="Methyltransferase" evidence="6">
    <location>
        <begin position="118"/>
        <end position="271"/>
    </location>
</feature>
<dbReference type="OrthoDB" id="9800643at2"/>
<evidence type="ECO:0000256" key="5">
    <source>
        <dbReference type="HAMAP-Rule" id="MF_02126"/>
    </source>
</evidence>
<dbReference type="GO" id="GO:0003676">
    <property type="term" value="F:nucleic acid binding"/>
    <property type="evidence" value="ECO:0007669"/>
    <property type="project" value="InterPro"/>
</dbReference>
<feature type="binding site" evidence="5">
    <location>
        <position position="150"/>
    </location>
    <ligand>
        <name>S-adenosyl-L-methionine</name>
        <dbReference type="ChEBI" id="CHEBI:59789"/>
    </ligand>
</feature>
<dbReference type="NCBIfam" id="TIGR03534">
    <property type="entry name" value="RF_mod_PrmC"/>
    <property type="match status" value="1"/>
</dbReference>
<dbReference type="AlphaFoldDB" id="A0A097EP92"/>
<comment type="function">
    <text evidence="5">Methylates the class 1 translation termination release factors RF1/PrfA and RF2/PrfB on the glutamine residue of the universally conserved GGQ motif.</text>
</comment>
<feature type="domain" description="Release factor glutamine methyltransferase N-terminal" evidence="7">
    <location>
        <begin position="27"/>
        <end position="81"/>
    </location>
</feature>
<dbReference type="HOGENOM" id="CLU_018398_3_1_6"/>
<name>A0A097EP92_9GAMM</name>
<dbReference type="Gene3D" id="1.10.8.10">
    <property type="entry name" value="DNA helicase RuvA subunit, C-terminal domain"/>
    <property type="match status" value="1"/>
</dbReference>
<dbReference type="InterPro" id="IPR002052">
    <property type="entry name" value="DNA_methylase_N6_adenine_CS"/>
</dbReference>
<protein>
    <recommendedName>
        <fullName evidence="5">Release factor glutamine methyltransferase</fullName>
        <shortName evidence="5">RF MTase</shortName>
        <ecNumber evidence="5">2.1.1.297</ecNumber>
    </recommendedName>
    <alternativeName>
        <fullName evidence="5">N5-glutamine methyltransferase PrmC</fullName>
    </alternativeName>
    <alternativeName>
        <fullName evidence="5">Protein-(glutamine-N5) MTase PrmC</fullName>
    </alternativeName>
    <alternativeName>
        <fullName evidence="5">Protein-glutamine N-methyltransferase PrmC</fullName>
    </alternativeName>
</protein>
<dbReference type="GO" id="GO:0032259">
    <property type="term" value="P:methylation"/>
    <property type="evidence" value="ECO:0007669"/>
    <property type="project" value="UniProtKB-KW"/>
</dbReference>
<dbReference type="PROSITE" id="PS00092">
    <property type="entry name" value="N6_MTASE"/>
    <property type="match status" value="1"/>
</dbReference>
<dbReference type="InterPro" id="IPR025714">
    <property type="entry name" value="Methyltranfer_dom"/>
</dbReference>
<dbReference type="Gene3D" id="3.40.50.150">
    <property type="entry name" value="Vaccinia Virus protein VP39"/>
    <property type="match status" value="1"/>
</dbReference>
<dbReference type="InterPro" id="IPR050320">
    <property type="entry name" value="N5-glutamine_MTase"/>
</dbReference>
<evidence type="ECO:0000313" key="8">
    <source>
        <dbReference type="EMBL" id="AIT09379.1"/>
    </source>
</evidence>
<feature type="binding site" evidence="5">
    <location>
        <begin position="193"/>
        <end position="196"/>
    </location>
    <ligand>
        <name>substrate</name>
    </ligand>
</feature>
<dbReference type="EC" id="2.1.1.297" evidence="5"/>
<dbReference type="InterPro" id="IPR040758">
    <property type="entry name" value="PrmC_N"/>
</dbReference>
<evidence type="ECO:0000256" key="3">
    <source>
        <dbReference type="ARBA" id="ARBA00022691"/>
    </source>
</evidence>
<dbReference type="STRING" id="1547445.LO80_04955"/>
<dbReference type="PANTHER" id="PTHR18895:SF74">
    <property type="entry name" value="MTRF1L RELEASE FACTOR GLUTAMINE METHYLTRANSFERASE"/>
    <property type="match status" value="1"/>
</dbReference>
<reference evidence="8 9" key="1">
    <citation type="submission" date="2014-10" db="EMBL/GenBank/DDBJ databases">
        <title>Whole genome sequence of Francisella endociliophora strain FSC1006, isolated from a laboratory culture of the marine ciliate Euplotes raikovi.</title>
        <authorList>
            <person name="Granberg M."/>
            <person name="Backman S."/>
            <person name="Lundmark E."/>
            <person name="Nilsson E."/>
            <person name="Karlsson E."/>
            <person name="Thelaus J."/>
            <person name="Ohrman C."/>
            <person name="Larkeryd A."/>
            <person name="Stenberg P."/>
        </authorList>
    </citation>
    <scope>NUCLEOTIDE SEQUENCE [LARGE SCALE GENOMIC DNA]</scope>
    <source>
        <strain evidence="8 9">FSC1006</strain>
    </source>
</reference>
<dbReference type="NCBIfam" id="TIGR00536">
    <property type="entry name" value="hemK_fam"/>
    <property type="match status" value="1"/>
</dbReference>
<dbReference type="eggNOG" id="COG2890">
    <property type="taxonomic scope" value="Bacteria"/>
</dbReference>
<dbReference type="PANTHER" id="PTHR18895">
    <property type="entry name" value="HEMK METHYLTRANSFERASE"/>
    <property type="match status" value="1"/>
</dbReference>
<feature type="binding site" evidence="5">
    <location>
        <begin position="127"/>
        <end position="131"/>
    </location>
    <ligand>
        <name>S-adenosyl-L-methionine</name>
        <dbReference type="ChEBI" id="CHEBI:59789"/>
    </ligand>
</feature>
<dbReference type="HAMAP" id="MF_02126">
    <property type="entry name" value="RF_methyltr_PrmC"/>
    <property type="match status" value="1"/>
</dbReference>
<dbReference type="GO" id="GO:0102559">
    <property type="term" value="F:peptide chain release factor N(5)-glutamine methyltransferase activity"/>
    <property type="evidence" value="ECO:0007669"/>
    <property type="project" value="UniProtKB-EC"/>
</dbReference>
<dbReference type="Proteomes" id="UP000029672">
    <property type="component" value="Chromosome"/>
</dbReference>
<keyword evidence="3 5" id="KW-0949">S-adenosyl-L-methionine</keyword>
<comment type="similarity">
    <text evidence="5">Belongs to the protein N5-glutamine methyltransferase family. PrmC subfamily.</text>
</comment>
<organism evidence="8 9">
    <name type="scientific">Candidatus Francisella endociliophora</name>
    <dbReference type="NCBI Taxonomy" id="653937"/>
    <lineage>
        <taxon>Bacteria</taxon>
        <taxon>Pseudomonadati</taxon>
        <taxon>Pseudomonadota</taxon>
        <taxon>Gammaproteobacteria</taxon>
        <taxon>Thiotrichales</taxon>
        <taxon>Francisellaceae</taxon>
        <taxon>Francisella</taxon>
    </lineage>
</organism>
<dbReference type="FunFam" id="3.40.50.150:FF:000053">
    <property type="entry name" value="Release factor glutamine methyltransferase"/>
    <property type="match status" value="1"/>
</dbReference>
<accession>A0A097EP92</accession>
<sequence>MNNHTISSFISSIFDSYKIKLTDDITTLKYDIQTIICDVLDVNKTYLYLNSDKQLANDEFEQINLRVSRLIRGEPLAYILGYKYFWDQKLLVTQDTLIPRADTEVLVESVLDNIENKSAKLKILDLGTGAGAIALALAGELPNSDVIAVDFSKKALEVARRNAKENNITNIKFMQSDWYQSLESEEFDIIVSNPPYIDFSDSDIDVEVTKYEPSTALFAKNNGLADIEIIISQAQNFLKDRGQIYIEHGYAQARAIQEIFKNHGFKYIQTVKDLNSKDRCTQALYCNRST</sequence>
<comment type="catalytic activity">
    <reaction evidence="4 5">
        <text>L-glutaminyl-[peptide chain release factor] + S-adenosyl-L-methionine = N(5)-methyl-L-glutaminyl-[peptide chain release factor] + S-adenosyl-L-homocysteine + H(+)</text>
        <dbReference type="Rhea" id="RHEA:42896"/>
        <dbReference type="Rhea" id="RHEA-COMP:10271"/>
        <dbReference type="Rhea" id="RHEA-COMP:10272"/>
        <dbReference type="ChEBI" id="CHEBI:15378"/>
        <dbReference type="ChEBI" id="CHEBI:30011"/>
        <dbReference type="ChEBI" id="CHEBI:57856"/>
        <dbReference type="ChEBI" id="CHEBI:59789"/>
        <dbReference type="ChEBI" id="CHEBI:61891"/>
        <dbReference type="EC" id="2.1.1.297"/>
    </reaction>
</comment>
<keyword evidence="2 5" id="KW-0808">Transferase</keyword>
<feature type="binding site" evidence="5">
    <location>
        <position position="193"/>
    </location>
    <ligand>
        <name>S-adenosyl-L-methionine</name>
        <dbReference type="ChEBI" id="CHEBI:59789"/>
    </ligand>
</feature>
<dbReference type="CDD" id="cd02440">
    <property type="entry name" value="AdoMet_MTases"/>
    <property type="match status" value="1"/>
</dbReference>
<dbReference type="InterPro" id="IPR004556">
    <property type="entry name" value="HemK-like"/>
</dbReference>
<dbReference type="SUPFAM" id="SSF53335">
    <property type="entry name" value="S-adenosyl-L-methionine-dependent methyltransferases"/>
    <property type="match status" value="1"/>
</dbReference>
<evidence type="ECO:0000256" key="4">
    <source>
        <dbReference type="ARBA" id="ARBA00048391"/>
    </source>
</evidence>
<evidence type="ECO:0000256" key="1">
    <source>
        <dbReference type="ARBA" id="ARBA00022603"/>
    </source>
</evidence>
<gene>
    <name evidence="5" type="primary">prmC</name>
    <name evidence="8" type="ORF">LO80_04955</name>
</gene>
<dbReference type="Pfam" id="PF13847">
    <property type="entry name" value="Methyltransf_31"/>
    <property type="match status" value="1"/>
</dbReference>
<proteinExistence type="inferred from homology"/>
<dbReference type="Pfam" id="PF17827">
    <property type="entry name" value="PrmC_N"/>
    <property type="match status" value="1"/>
</dbReference>
<dbReference type="RefSeq" id="WP_040009102.1">
    <property type="nucleotide sequence ID" value="NZ_CP009574.1"/>
</dbReference>
<evidence type="ECO:0000256" key="2">
    <source>
        <dbReference type="ARBA" id="ARBA00022679"/>
    </source>
</evidence>
<evidence type="ECO:0000259" key="7">
    <source>
        <dbReference type="Pfam" id="PF17827"/>
    </source>
</evidence>
<evidence type="ECO:0000259" key="6">
    <source>
        <dbReference type="Pfam" id="PF13847"/>
    </source>
</evidence>
<dbReference type="KEGG" id="frf:LO80_04955"/>
<feature type="binding site" evidence="5">
    <location>
        <position position="178"/>
    </location>
    <ligand>
        <name>S-adenosyl-L-methionine</name>
        <dbReference type="ChEBI" id="CHEBI:59789"/>
    </ligand>
</feature>
<evidence type="ECO:0000313" key="9">
    <source>
        <dbReference type="Proteomes" id="UP000029672"/>
    </source>
</evidence>
<dbReference type="InterPro" id="IPR019874">
    <property type="entry name" value="RF_methyltr_PrmC"/>
</dbReference>
<dbReference type="EMBL" id="CP009574">
    <property type="protein sequence ID" value="AIT09379.1"/>
    <property type="molecule type" value="Genomic_DNA"/>
</dbReference>